<accession>A0A379EQ47</accession>
<dbReference type="InterPro" id="IPR051805">
    <property type="entry name" value="Dehydratase_Activator_Redct"/>
</dbReference>
<evidence type="ECO:0000313" key="7">
    <source>
        <dbReference type="EMBL" id="CRL63750.1"/>
    </source>
</evidence>
<dbReference type="SUPFAM" id="SSF53067">
    <property type="entry name" value="Actin-like ATPase domain"/>
    <property type="match status" value="1"/>
</dbReference>
<dbReference type="NCBIfam" id="TIGR00241">
    <property type="entry name" value="CoA_E_activ"/>
    <property type="match status" value="1"/>
</dbReference>
<gene>
    <name evidence="7" type="primary">hgdC</name>
    <name evidence="7" type="ORF">BN1804_02647</name>
</gene>
<comment type="cofactor">
    <cofactor evidence="1">
        <name>[4Fe-4S] cluster</name>
        <dbReference type="ChEBI" id="CHEBI:49883"/>
    </cofactor>
</comment>
<reference evidence="8" key="1">
    <citation type="submission" date="2015-06" db="EMBL/GenBank/DDBJ databases">
        <authorList>
            <person name="Urmite Genomes"/>
        </authorList>
    </citation>
    <scope>NUCLEOTIDE SEQUENCE [LARGE SCALE GENOMIC DNA]</scope>
    <source>
        <strain evidence="8">CSUR P1867</strain>
    </source>
</reference>
<keyword evidence="5" id="KW-0411">Iron-sulfur</keyword>
<dbReference type="InterPro" id="IPR043129">
    <property type="entry name" value="ATPase_NBD"/>
</dbReference>
<dbReference type="GeneID" id="76524280"/>
<evidence type="ECO:0000256" key="5">
    <source>
        <dbReference type="ARBA" id="ARBA00023014"/>
    </source>
</evidence>
<accession>A0A0G4QD22</accession>
<dbReference type="PANTHER" id="PTHR32329:SF2">
    <property type="entry name" value="BIFUNCTIONAL PROTEIN [INCLUDES 2-HYDROXYACYL-COA DEHYDRATASE (N-TER) AND ITS ACTIVATOR DOMAIN (C_TERM)"/>
    <property type="match status" value="1"/>
</dbReference>
<organism evidence="7 8">
    <name type="scientific">Proteus penneri</name>
    <dbReference type="NCBI Taxonomy" id="102862"/>
    <lineage>
        <taxon>Bacteria</taxon>
        <taxon>Pseudomonadati</taxon>
        <taxon>Pseudomonadota</taxon>
        <taxon>Gammaproteobacteria</taxon>
        <taxon>Enterobacterales</taxon>
        <taxon>Morganellaceae</taxon>
        <taxon>Proteus</taxon>
    </lineage>
</organism>
<sequence>MQQDIFTMGVDIGSSASKCIIMKNGDAIVAKSLASVGAGTSGPEKAIAEVLSQFGGSLSQISWICATGYGRNSLKEANKEVSELSCHAKGAHFLFPGVKTVIDIGGQDVKALHMDGVGRLLNFVMNDKCAAGTGRFLDVMSRVLETKISDLAQEGAKSTKKVTISSTCTVFSESEVISHLANNETIPDVINGIHRSVASRIAGLAKRVGVEAPVVMTGGVASNFEVVRYVSEELNASIATSPLSQYNGAIGAAIYAFEAYRHQLEDDALTIGTSK</sequence>
<dbReference type="AlphaFoldDB" id="A0A0G4QD22"/>
<protein>
    <submittedName>
        <fullName evidence="7">Activator of (R)-2-hydroxyglutaryl-CoA dehydratase</fullName>
    </submittedName>
</protein>
<evidence type="ECO:0000256" key="1">
    <source>
        <dbReference type="ARBA" id="ARBA00001966"/>
    </source>
</evidence>
<dbReference type="CDD" id="cd24103">
    <property type="entry name" value="ASKHA_NBD_HgdC_HadI-like"/>
    <property type="match status" value="1"/>
</dbReference>
<evidence type="ECO:0000259" key="6">
    <source>
        <dbReference type="Pfam" id="PF01869"/>
    </source>
</evidence>
<proteinExistence type="predicted"/>
<dbReference type="FunFam" id="3.30.420.40:FF:000217">
    <property type="entry name" value="2-hydroxyisocaproyl-CoA dehydratase activator"/>
    <property type="match status" value="1"/>
</dbReference>
<dbReference type="RefSeq" id="WP_072064401.1">
    <property type="nucleotide sequence ID" value="NZ_CAXOKJ010000020.1"/>
</dbReference>
<dbReference type="GO" id="GO:0051536">
    <property type="term" value="F:iron-sulfur cluster binding"/>
    <property type="evidence" value="ECO:0007669"/>
    <property type="project" value="UniProtKB-KW"/>
</dbReference>
<evidence type="ECO:0000256" key="4">
    <source>
        <dbReference type="ARBA" id="ARBA00023004"/>
    </source>
</evidence>
<feature type="domain" description="ATPase BadF/BadG/BcrA/BcrD type" evidence="6">
    <location>
        <begin position="9"/>
        <end position="256"/>
    </location>
</feature>
<dbReference type="Gene3D" id="3.30.420.40">
    <property type="match status" value="2"/>
</dbReference>
<dbReference type="PANTHER" id="PTHR32329">
    <property type="entry name" value="BIFUNCTIONAL PROTEIN [INCLUDES 2-HYDROXYACYL-COA DEHYDRATASE (N-TER) AND ITS ACTIVATOR DOMAIN (C_TERM)-RELATED"/>
    <property type="match status" value="1"/>
</dbReference>
<dbReference type="Pfam" id="PF01869">
    <property type="entry name" value="BcrAD_BadFG"/>
    <property type="match status" value="1"/>
</dbReference>
<dbReference type="Proteomes" id="UP000183920">
    <property type="component" value="Unassembled WGS sequence"/>
</dbReference>
<evidence type="ECO:0000256" key="2">
    <source>
        <dbReference type="ARBA" id="ARBA00011738"/>
    </source>
</evidence>
<dbReference type="GO" id="GO:0046872">
    <property type="term" value="F:metal ion binding"/>
    <property type="evidence" value="ECO:0007669"/>
    <property type="project" value="UniProtKB-KW"/>
</dbReference>
<keyword evidence="4" id="KW-0408">Iron</keyword>
<keyword evidence="3" id="KW-0479">Metal-binding</keyword>
<evidence type="ECO:0000256" key="3">
    <source>
        <dbReference type="ARBA" id="ARBA00022723"/>
    </source>
</evidence>
<evidence type="ECO:0000313" key="8">
    <source>
        <dbReference type="Proteomes" id="UP000183920"/>
    </source>
</evidence>
<name>A0A0G4QD22_9GAMM</name>
<dbReference type="EMBL" id="CVRY01000005">
    <property type="protein sequence ID" value="CRL63750.1"/>
    <property type="molecule type" value="Genomic_DNA"/>
</dbReference>
<dbReference type="InterPro" id="IPR002731">
    <property type="entry name" value="ATPase_BadF"/>
</dbReference>
<comment type="subunit">
    <text evidence="2">Homodimer.</text>
</comment>
<dbReference type="InterPro" id="IPR008275">
    <property type="entry name" value="CoA_E_activase_dom"/>
</dbReference>